<evidence type="ECO:0000256" key="1">
    <source>
        <dbReference type="SAM" id="SignalP"/>
    </source>
</evidence>
<dbReference type="EMBL" id="JANRMI010000002">
    <property type="protein sequence ID" value="MDG0816006.1"/>
    <property type="molecule type" value="Genomic_DNA"/>
</dbReference>
<dbReference type="RefSeq" id="WP_277577484.1">
    <property type="nucleotide sequence ID" value="NZ_JANRMI010000002.1"/>
</dbReference>
<evidence type="ECO:0000313" key="3">
    <source>
        <dbReference type="Proteomes" id="UP001152321"/>
    </source>
</evidence>
<keyword evidence="1" id="KW-0732">Signal</keyword>
<feature type="signal peptide" evidence="1">
    <location>
        <begin position="1"/>
        <end position="20"/>
    </location>
</feature>
<feature type="chain" id="PRO_5046430148" evidence="1">
    <location>
        <begin position="21"/>
        <end position="177"/>
    </location>
</feature>
<evidence type="ECO:0000313" key="2">
    <source>
        <dbReference type="EMBL" id="MDG0816006.1"/>
    </source>
</evidence>
<keyword evidence="3" id="KW-1185">Reference proteome</keyword>
<dbReference type="Proteomes" id="UP001152321">
    <property type="component" value="Unassembled WGS sequence"/>
</dbReference>
<organism evidence="2 3">
    <name type="scientific">Bdellovibrio svalbardensis</name>
    <dbReference type="NCBI Taxonomy" id="2972972"/>
    <lineage>
        <taxon>Bacteria</taxon>
        <taxon>Pseudomonadati</taxon>
        <taxon>Bdellovibrionota</taxon>
        <taxon>Bdellovibrionia</taxon>
        <taxon>Bdellovibrionales</taxon>
        <taxon>Pseudobdellovibrionaceae</taxon>
        <taxon>Bdellovibrio</taxon>
    </lineage>
</organism>
<protein>
    <submittedName>
        <fullName evidence="2">Uncharacterized protein</fullName>
    </submittedName>
</protein>
<sequence>MKFYVCSLLTTAALALPAHAATPVDETQDDQGKMVVSMVEQNLFNPLAMPASCTAVMLDDTQKASMKQAYFEFAKQKNTLSAEVKNAWLDVRHTFMSKDSTKDEGTAALTAAKTAMNNLGDAMGMLSIKIFYDILKPEQREPAWKCMMDLKKMKNEEMLRAMCAKLPPATPTPTPTP</sequence>
<gene>
    <name evidence="2" type="ORF">NWE73_06510</name>
</gene>
<reference evidence="2" key="1">
    <citation type="submission" date="2022-08" db="EMBL/GenBank/DDBJ databases">
        <title>Novel Bdellovibrio Species Isolated from Svalbard: Designation Bdellovibrio svalbardensis.</title>
        <authorList>
            <person name="Mitchell R.J."/>
            <person name="Choi S.Y."/>
        </authorList>
    </citation>
    <scope>NUCLEOTIDE SEQUENCE</scope>
    <source>
        <strain evidence="2">PAP01</strain>
    </source>
</reference>
<accession>A0ABT6DGQ2</accession>
<name>A0ABT6DGQ2_9BACT</name>
<comment type="caution">
    <text evidence="2">The sequence shown here is derived from an EMBL/GenBank/DDBJ whole genome shotgun (WGS) entry which is preliminary data.</text>
</comment>
<proteinExistence type="predicted"/>